<dbReference type="eggNOG" id="COG3209">
    <property type="taxonomic scope" value="Bacteria"/>
</dbReference>
<dbReference type="KEGG" id="lxy:O159_04880"/>
<name>U3P5D9_LEIXC</name>
<dbReference type="AlphaFoldDB" id="U3P5D9"/>
<organism evidence="2 3">
    <name type="scientific">Leifsonia xyli subsp. cynodontis DSM 46306</name>
    <dbReference type="NCBI Taxonomy" id="1389489"/>
    <lineage>
        <taxon>Bacteria</taxon>
        <taxon>Bacillati</taxon>
        <taxon>Actinomycetota</taxon>
        <taxon>Actinomycetes</taxon>
        <taxon>Micrococcales</taxon>
        <taxon>Microbacteriaceae</taxon>
        <taxon>Leifsonia</taxon>
    </lineage>
</organism>
<keyword evidence="3" id="KW-1185">Reference proteome</keyword>
<reference evidence="2 3" key="1">
    <citation type="journal article" date="2013" name="Genome Announc.">
        <title>Complete Genome Sequence of Leifsonia xyli subsp. cynodontis Strain DSM46306, a Gram-Positive Bacterial Pathogen of Grasses.</title>
        <authorList>
            <person name="Monteiro-Vitorello C.B."/>
            <person name="Zerillo M.M."/>
            <person name="Van Sluys M.A."/>
            <person name="Camargo L.E."/>
            <person name="Kitajima J.P."/>
        </authorList>
    </citation>
    <scope>NUCLEOTIDE SEQUENCE [LARGE SCALE GENOMIC DNA]</scope>
    <source>
        <strain evidence="2 3">DSM 46306</strain>
    </source>
</reference>
<dbReference type="STRING" id="1389489.O159_04880"/>
<feature type="region of interest" description="Disordered" evidence="1">
    <location>
        <begin position="1"/>
        <end position="22"/>
    </location>
</feature>
<sequence length="324" mass="33950">MLVGRRSLPAVGGGQAGAGSGTASARSEDLRLYRAQAGSLDLELAGALSRVRRALEDVAAGCRWGRIDGSGVVAGFQRWIEQNQADGSWLEGAAGAFETAGSGVALGSTVWAFFGVPESGASPLSAVELLALLKETTPAELRRLLAADAGLAQLFWNAPPAPASTAAWWAGLDQGQRDAFVVQAPIVIGNLPGLPYAVRNAANLKQYVYWQQHRESLNDDQRRALDALAGVLRSPIKGMPVQLVALNLFASVPLLAVGYGNLDAVTNTTWCVPGMGTDAADGTNAWSTAARNLYAVQSRLPGMVPGVIRVARLRHSGPGHGHRK</sequence>
<dbReference type="EMBL" id="CP006734">
    <property type="protein sequence ID" value="AGW40684.1"/>
    <property type="molecule type" value="Genomic_DNA"/>
</dbReference>
<evidence type="ECO:0000313" key="3">
    <source>
        <dbReference type="Proteomes" id="UP000016743"/>
    </source>
</evidence>
<protein>
    <submittedName>
        <fullName evidence="2">Uncharacterized protein</fullName>
    </submittedName>
</protein>
<dbReference type="PATRIC" id="fig|1389489.3.peg.470"/>
<accession>U3P5D9</accession>
<evidence type="ECO:0000313" key="2">
    <source>
        <dbReference type="EMBL" id="AGW40684.1"/>
    </source>
</evidence>
<proteinExistence type="predicted"/>
<dbReference type="Proteomes" id="UP000016743">
    <property type="component" value="Chromosome"/>
</dbReference>
<evidence type="ECO:0000256" key="1">
    <source>
        <dbReference type="SAM" id="MobiDB-lite"/>
    </source>
</evidence>
<gene>
    <name evidence="2" type="ORF">O159_04880</name>
</gene>
<dbReference type="HOGENOM" id="CLU_857362_0_0_11"/>
<feature type="compositionally biased region" description="Gly residues" evidence="1">
    <location>
        <begin position="11"/>
        <end position="20"/>
    </location>
</feature>